<evidence type="ECO:0000256" key="3">
    <source>
        <dbReference type="ARBA" id="ARBA00023125"/>
    </source>
</evidence>
<dbReference type="InterPro" id="IPR001761">
    <property type="entry name" value="Peripla_BP/Lac1_sug-bd_dom"/>
</dbReference>
<dbReference type="PANTHER" id="PTHR30146:SF148">
    <property type="entry name" value="HTH-TYPE TRANSCRIPTIONAL REPRESSOR PURR-RELATED"/>
    <property type="match status" value="1"/>
</dbReference>
<reference evidence="7" key="1">
    <citation type="journal article" date="2019" name="Int. J. Syst. Evol. Microbiol.">
        <title>The Global Catalogue of Microorganisms (GCM) 10K type strain sequencing project: providing services to taxonomists for standard genome sequencing and annotation.</title>
        <authorList>
            <consortium name="The Broad Institute Genomics Platform"/>
            <consortium name="The Broad Institute Genome Sequencing Center for Infectious Disease"/>
            <person name="Wu L."/>
            <person name="Ma J."/>
        </authorList>
    </citation>
    <scope>NUCLEOTIDE SEQUENCE [LARGE SCALE GENOMIC DNA]</scope>
    <source>
        <strain evidence="7">JCM 17024</strain>
    </source>
</reference>
<keyword evidence="1" id="KW-0678">Repressor</keyword>
<dbReference type="Proteomes" id="UP001501591">
    <property type="component" value="Unassembled WGS sequence"/>
</dbReference>
<dbReference type="InterPro" id="IPR028082">
    <property type="entry name" value="Peripla_BP_I"/>
</dbReference>
<dbReference type="Gene3D" id="3.40.50.2300">
    <property type="match status" value="2"/>
</dbReference>
<name>A0ABP7NH64_9MICO</name>
<keyword evidence="3 6" id="KW-0238">DNA-binding</keyword>
<evidence type="ECO:0000313" key="6">
    <source>
        <dbReference type="EMBL" id="GAA3946797.1"/>
    </source>
</evidence>
<dbReference type="InterPro" id="IPR000843">
    <property type="entry name" value="HTH_LacI"/>
</dbReference>
<evidence type="ECO:0000313" key="7">
    <source>
        <dbReference type="Proteomes" id="UP001501591"/>
    </source>
</evidence>
<dbReference type="SUPFAM" id="SSF47413">
    <property type="entry name" value="lambda repressor-like DNA-binding domains"/>
    <property type="match status" value="1"/>
</dbReference>
<keyword evidence="2" id="KW-0805">Transcription regulation</keyword>
<dbReference type="CDD" id="cd06267">
    <property type="entry name" value="PBP1_LacI_sugar_binding-like"/>
    <property type="match status" value="1"/>
</dbReference>
<dbReference type="SUPFAM" id="SSF53822">
    <property type="entry name" value="Periplasmic binding protein-like I"/>
    <property type="match status" value="1"/>
</dbReference>
<keyword evidence="7" id="KW-1185">Reference proteome</keyword>
<dbReference type="CDD" id="cd01392">
    <property type="entry name" value="HTH_LacI"/>
    <property type="match status" value="1"/>
</dbReference>
<dbReference type="RefSeq" id="WP_344820116.1">
    <property type="nucleotide sequence ID" value="NZ_BAABCP010000002.1"/>
</dbReference>
<evidence type="ECO:0000256" key="4">
    <source>
        <dbReference type="ARBA" id="ARBA00023163"/>
    </source>
</evidence>
<evidence type="ECO:0000256" key="2">
    <source>
        <dbReference type="ARBA" id="ARBA00023015"/>
    </source>
</evidence>
<dbReference type="PANTHER" id="PTHR30146">
    <property type="entry name" value="LACI-RELATED TRANSCRIPTIONAL REPRESSOR"/>
    <property type="match status" value="1"/>
</dbReference>
<dbReference type="SMART" id="SM00354">
    <property type="entry name" value="HTH_LACI"/>
    <property type="match status" value="1"/>
</dbReference>
<dbReference type="Pfam" id="PF00356">
    <property type="entry name" value="LacI"/>
    <property type="match status" value="1"/>
</dbReference>
<dbReference type="EMBL" id="BAABCP010000002">
    <property type="protein sequence ID" value="GAA3946797.1"/>
    <property type="molecule type" value="Genomic_DNA"/>
</dbReference>
<evidence type="ECO:0000256" key="1">
    <source>
        <dbReference type="ARBA" id="ARBA00022491"/>
    </source>
</evidence>
<sequence>MAITIRDVAKAAGVSVATVSRVANGSANDYPVRPETRERVLEAIVRLGYRPNDNARRLLLKRSGLIGIVVPDISNPYYPEVARGVEDVANANGFTVMFCSTDRMPEKAASYLEALLLKRVDGLVIIGGGDEIQLSDSSVATYDTKVVFVGRPSKSFSTVRIDNVGAARDATEHLLALGHSRIGFIAAGTSSTTVTERRRGYIQAIEASGATVDDELIVDGDFSEAVGHAAAQRLLRLPDPPTAIFAANDRMALGAMAAIADLGLSVPQDVALVGFDDVPMSAFLRPALTTVSVAAQELGVRAMEALVKDINAADGRTVRRRIRVATRLIVRESCGATLHSSHGGLASPAVSSH</sequence>
<accession>A0ABP7NH64</accession>
<keyword evidence="4" id="KW-0804">Transcription</keyword>
<evidence type="ECO:0000259" key="5">
    <source>
        <dbReference type="PROSITE" id="PS50932"/>
    </source>
</evidence>
<dbReference type="PRINTS" id="PR00036">
    <property type="entry name" value="HTHLACI"/>
</dbReference>
<dbReference type="PROSITE" id="PS50932">
    <property type="entry name" value="HTH_LACI_2"/>
    <property type="match status" value="1"/>
</dbReference>
<proteinExistence type="predicted"/>
<protein>
    <submittedName>
        <fullName evidence="6">LacI family DNA-binding transcriptional regulator</fullName>
    </submittedName>
</protein>
<dbReference type="Pfam" id="PF00532">
    <property type="entry name" value="Peripla_BP_1"/>
    <property type="match status" value="1"/>
</dbReference>
<gene>
    <name evidence="6" type="ORF">GCM10022383_25790</name>
</gene>
<dbReference type="InterPro" id="IPR010982">
    <property type="entry name" value="Lambda_DNA-bd_dom_sf"/>
</dbReference>
<dbReference type="Gene3D" id="1.10.260.40">
    <property type="entry name" value="lambda repressor-like DNA-binding domains"/>
    <property type="match status" value="1"/>
</dbReference>
<comment type="caution">
    <text evidence="6">The sequence shown here is derived from an EMBL/GenBank/DDBJ whole genome shotgun (WGS) entry which is preliminary data.</text>
</comment>
<dbReference type="GO" id="GO:0003677">
    <property type="term" value="F:DNA binding"/>
    <property type="evidence" value="ECO:0007669"/>
    <property type="project" value="UniProtKB-KW"/>
</dbReference>
<feature type="domain" description="HTH lacI-type" evidence="5">
    <location>
        <begin position="3"/>
        <end position="60"/>
    </location>
</feature>
<organism evidence="6 7">
    <name type="scientific">Microbacterium soli</name>
    <dbReference type="NCBI Taxonomy" id="446075"/>
    <lineage>
        <taxon>Bacteria</taxon>
        <taxon>Bacillati</taxon>
        <taxon>Actinomycetota</taxon>
        <taxon>Actinomycetes</taxon>
        <taxon>Micrococcales</taxon>
        <taxon>Microbacteriaceae</taxon>
        <taxon>Microbacterium</taxon>
    </lineage>
</organism>